<keyword evidence="13" id="KW-1185">Reference proteome</keyword>
<dbReference type="OrthoDB" id="9215500at2759"/>
<evidence type="ECO:0000256" key="4">
    <source>
        <dbReference type="ARBA" id="ARBA00022533"/>
    </source>
</evidence>
<keyword evidence="5 10" id="KW-0328">Glycosyltransferase</keyword>
<comment type="similarity">
    <text evidence="3 10">Belongs to the glycogen phosphorylase family.</text>
</comment>
<protein>
    <recommendedName>
        <fullName evidence="10">Alpha-1,4 glucan phosphorylase</fullName>
        <ecNumber evidence="10">2.4.1.1</ecNumber>
    </recommendedName>
</protein>
<dbReference type="GO" id="GO:0030170">
    <property type="term" value="F:pyridoxal phosphate binding"/>
    <property type="evidence" value="ECO:0007669"/>
    <property type="project" value="InterPro"/>
</dbReference>
<keyword evidence="4" id="KW-0021">Allosteric enzyme</keyword>
<evidence type="ECO:0000256" key="6">
    <source>
        <dbReference type="ARBA" id="ARBA00022679"/>
    </source>
</evidence>
<evidence type="ECO:0000313" key="12">
    <source>
        <dbReference type="EMBL" id="PJF20135.1"/>
    </source>
</evidence>
<dbReference type="FunFam" id="3.40.50.2000:FF:000002">
    <property type="entry name" value="Alpha-1,4 glucan phosphorylase"/>
    <property type="match status" value="1"/>
</dbReference>
<dbReference type="CDD" id="cd04300">
    <property type="entry name" value="GT35_Glycogen_Phosphorylase"/>
    <property type="match status" value="1"/>
</dbReference>
<dbReference type="FunFam" id="3.40.50.2000:FF:000003">
    <property type="entry name" value="Alpha-1,4 glucan phosphorylase"/>
    <property type="match status" value="1"/>
</dbReference>
<dbReference type="AlphaFoldDB" id="A0A2H9TQW0"/>
<feature type="region of interest" description="Disordered" evidence="11">
    <location>
        <begin position="827"/>
        <end position="908"/>
    </location>
</feature>
<dbReference type="PROSITE" id="PS00102">
    <property type="entry name" value="PHOSPHORYLASE"/>
    <property type="match status" value="1"/>
</dbReference>
<organism evidence="12 13">
    <name type="scientific">Paramicrosporidium saccamoebae</name>
    <dbReference type="NCBI Taxonomy" id="1246581"/>
    <lineage>
        <taxon>Eukaryota</taxon>
        <taxon>Fungi</taxon>
        <taxon>Fungi incertae sedis</taxon>
        <taxon>Cryptomycota</taxon>
        <taxon>Cryptomycota incertae sedis</taxon>
        <taxon>Paramicrosporidium</taxon>
    </lineage>
</organism>
<dbReference type="GO" id="GO:0005737">
    <property type="term" value="C:cytoplasm"/>
    <property type="evidence" value="ECO:0007669"/>
    <property type="project" value="EnsemblFungi"/>
</dbReference>
<sequence>MPPVTEDSAQEELRTFHHTRNKTGIVGGHQKSWSDDAAVNALWTKLCANKGSDVSTVQQSFVQHVQSTLARTYFNIDNFAGYQAAAHSLITHWDETQQHHTKLDVKRVYYLSLEFLMGRSLGNAVLNMGLQGTFSEALKQLGFSLEDVIDEERDAALGNGGLGRLAACFMDSLATLDYPAWGYGLRYTYGIFQQKILNGYQVEVPDYWLSFGNPWEVERLDVSYSVRFYGQVAKGKDASGKSSYSWHGGEEVEAVAYDVPIPGFGTKSTINIRLWSSKPLRSCYFDLHSFNEGNYQKSVELQQRAEQITSVLYPNDNTMAGKELRLKQQYFFVSATLQDIIRRFKKSKRAWSEFPNQVAIQLNDTHPTLGIPELMRILVDLEGLEWDESWDIVTKVYSFTNHTVLPEAMEKWPVSMISNLLPRHMQIIYDINLFFLQKVEALFPGDRARLARMSIIEESPYQQVRMAFLAVIGSHTVNGVAAIHSNLIKSTIFSDFVEFYGASKFQNKTNGITPRRWLHQANPKLSALISEKLGGQGWLTQLDKLEGLIKFADDENFQKAWMDVKKQNKIRLAELIRDTCKVIINPEAMYDVQVKRIHEYKRQFMNILSVVHRYLDLKRMSPAEIKETVPRVVIFGGKAAPGYYIAKMVIKLINSVAEVVFIPDYNISNAEVIIPASDISEHISTAGTEASGTSNMKFVLNGGLIIGTMDGANIEIAEEIGQDKMFIFGCLAEQVDDARHNQKYRKTSMNPDLEGVLDALKAGRFGDFENFAPLVDTLTIGGDYYLISHDFASCTYAAYRDKKQWARNSIISAAKMGKFSSDRSIRELDLPSHDPDARQSRPAVWPLPVDPLSVATLPRPPVPTPSSPDTSGPPNADPPAIPLQLTFRQTSNGEGDGQSDGRHGESGV</sequence>
<feature type="compositionally biased region" description="Basic and acidic residues" evidence="11">
    <location>
        <begin position="827"/>
        <end position="839"/>
    </location>
</feature>
<dbReference type="Gene3D" id="3.40.50.2000">
    <property type="entry name" value="Glycogen Phosphorylase B"/>
    <property type="match status" value="2"/>
</dbReference>
<dbReference type="GO" id="GO:0008184">
    <property type="term" value="F:glycogen phosphorylase activity"/>
    <property type="evidence" value="ECO:0007669"/>
    <property type="project" value="EnsemblFungi"/>
</dbReference>
<comment type="cofactor">
    <cofactor evidence="2 10">
        <name>pyridoxal 5'-phosphate</name>
        <dbReference type="ChEBI" id="CHEBI:597326"/>
    </cofactor>
</comment>
<evidence type="ECO:0000256" key="2">
    <source>
        <dbReference type="ARBA" id="ARBA00001933"/>
    </source>
</evidence>
<dbReference type="Proteomes" id="UP000240830">
    <property type="component" value="Unassembled WGS sequence"/>
</dbReference>
<dbReference type="GO" id="GO:0005980">
    <property type="term" value="P:glycogen catabolic process"/>
    <property type="evidence" value="ECO:0007669"/>
    <property type="project" value="EnsemblFungi"/>
</dbReference>
<dbReference type="Pfam" id="PF00343">
    <property type="entry name" value="Phosphorylase"/>
    <property type="match status" value="1"/>
</dbReference>
<dbReference type="InterPro" id="IPR035090">
    <property type="entry name" value="Pyridoxal_P_attach_site"/>
</dbReference>
<dbReference type="PANTHER" id="PTHR11468:SF3">
    <property type="entry name" value="GLYCOGEN PHOSPHORYLASE, LIVER FORM"/>
    <property type="match status" value="1"/>
</dbReference>
<dbReference type="STRING" id="1246581.A0A2H9TQW0"/>
<evidence type="ECO:0000256" key="3">
    <source>
        <dbReference type="ARBA" id="ARBA00006047"/>
    </source>
</evidence>
<reference evidence="12 13" key="1">
    <citation type="submission" date="2016-10" db="EMBL/GenBank/DDBJ databases">
        <title>The genome of Paramicrosporidium saccamoebae is the missing link in understanding Cryptomycota and Microsporidia evolution.</title>
        <authorList>
            <person name="Quandt C.A."/>
            <person name="Beaudet D."/>
            <person name="Corsaro D."/>
            <person name="Michel R."/>
            <person name="Corradi N."/>
            <person name="James T."/>
        </authorList>
    </citation>
    <scope>NUCLEOTIDE SEQUENCE [LARGE SCALE GENOMIC DNA]</scope>
    <source>
        <strain evidence="12 13">KSL3</strain>
    </source>
</reference>
<keyword evidence="6 10" id="KW-0808">Transferase</keyword>
<evidence type="ECO:0000313" key="13">
    <source>
        <dbReference type="Proteomes" id="UP000240830"/>
    </source>
</evidence>
<name>A0A2H9TQW0_9FUNG</name>
<evidence type="ECO:0000256" key="1">
    <source>
        <dbReference type="ARBA" id="ARBA00001275"/>
    </source>
</evidence>
<feature type="modified residue" description="N6-(pyridoxal phosphate)lysine" evidence="9">
    <location>
        <position position="697"/>
    </location>
</feature>
<proteinExistence type="inferred from homology"/>
<evidence type="ECO:0000256" key="9">
    <source>
        <dbReference type="PIRSR" id="PIRSR000460-1"/>
    </source>
</evidence>
<dbReference type="EMBL" id="MTSL01000005">
    <property type="protein sequence ID" value="PJF20135.1"/>
    <property type="molecule type" value="Genomic_DNA"/>
</dbReference>
<dbReference type="NCBIfam" id="TIGR02093">
    <property type="entry name" value="P_ylase"/>
    <property type="match status" value="1"/>
</dbReference>
<evidence type="ECO:0000256" key="10">
    <source>
        <dbReference type="RuleBase" id="RU000587"/>
    </source>
</evidence>
<gene>
    <name evidence="12" type="ORF">PSACC_00048</name>
</gene>
<comment type="caution">
    <text evidence="12">The sequence shown here is derived from an EMBL/GenBank/DDBJ whole genome shotgun (WGS) entry which is preliminary data.</text>
</comment>
<dbReference type="InterPro" id="IPR011833">
    <property type="entry name" value="Glycg_phsphrylas"/>
</dbReference>
<evidence type="ECO:0000256" key="7">
    <source>
        <dbReference type="ARBA" id="ARBA00022898"/>
    </source>
</evidence>
<comment type="catalytic activity">
    <reaction evidence="1 10">
        <text>[(1-&gt;4)-alpha-D-glucosyl](n) + phosphate = [(1-&gt;4)-alpha-D-glucosyl](n-1) + alpha-D-glucose 1-phosphate</text>
        <dbReference type="Rhea" id="RHEA:41732"/>
        <dbReference type="Rhea" id="RHEA-COMP:9584"/>
        <dbReference type="Rhea" id="RHEA-COMP:9586"/>
        <dbReference type="ChEBI" id="CHEBI:15444"/>
        <dbReference type="ChEBI" id="CHEBI:43474"/>
        <dbReference type="ChEBI" id="CHEBI:58601"/>
        <dbReference type="EC" id="2.4.1.1"/>
    </reaction>
</comment>
<dbReference type="InterPro" id="IPR000811">
    <property type="entry name" value="Glyco_trans_35"/>
</dbReference>
<evidence type="ECO:0000256" key="5">
    <source>
        <dbReference type="ARBA" id="ARBA00022676"/>
    </source>
</evidence>
<keyword evidence="8 10" id="KW-0119">Carbohydrate metabolism</keyword>
<dbReference type="EC" id="2.4.1.1" evidence="10"/>
<keyword evidence="7 9" id="KW-0663">Pyridoxal phosphate</keyword>
<evidence type="ECO:0000256" key="8">
    <source>
        <dbReference type="ARBA" id="ARBA00023277"/>
    </source>
</evidence>
<dbReference type="PANTHER" id="PTHR11468">
    <property type="entry name" value="GLYCOGEN PHOSPHORYLASE"/>
    <property type="match status" value="1"/>
</dbReference>
<accession>A0A2H9TQW0</accession>
<dbReference type="PIRSF" id="PIRSF000460">
    <property type="entry name" value="Pprylas_GlgP"/>
    <property type="match status" value="1"/>
</dbReference>
<feature type="compositionally biased region" description="Basic and acidic residues" evidence="11">
    <location>
        <begin position="899"/>
        <end position="908"/>
    </location>
</feature>
<comment type="function">
    <text evidence="10">Allosteric enzyme that catalyzes the rate-limiting step in glycogen catabolism, the phosphorolytic cleavage of glycogen to produce glucose-1-phosphate, and plays a central role in maintaining cellular and organismal glucose homeostasis.</text>
</comment>
<evidence type="ECO:0000256" key="11">
    <source>
        <dbReference type="SAM" id="MobiDB-lite"/>
    </source>
</evidence>
<dbReference type="SUPFAM" id="SSF53756">
    <property type="entry name" value="UDP-Glycosyltransferase/glycogen phosphorylase"/>
    <property type="match status" value="1"/>
</dbReference>